<accession>A0ABS7GA16</accession>
<keyword evidence="5" id="KW-1185">Reference proteome</keyword>
<feature type="signal peptide" evidence="2">
    <location>
        <begin position="1"/>
        <end position="20"/>
    </location>
</feature>
<dbReference type="Pfam" id="PF00734">
    <property type="entry name" value="CBM_1"/>
    <property type="match status" value="1"/>
</dbReference>
<sequence length="65" mass="7238">MKALLISATCSFFFLLSVTAQNPVAPWQQCGGINWTGGTICTSGYRCVKIHDVYWQCQPVARLKK</sequence>
<dbReference type="PROSITE" id="PS51164">
    <property type="entry name" value="CBM1_2"/>
    <property type="match status" value="1"/>
</dbReference>
<reference evidence="4 5" key="1">
    <citation type="submission" date="2021-08" db="EMBL/GenBank/DDBJ databases">
        <title>The genome sequence of Chitinophaga sp. B61.</title>
        <authorList>
            <person name="Zhang X."/>
        </authorList>
    </citation>
    <scope>NUCLEOTIDE SEQUENCE [LARGE SCALE GENOMIC DNA]</scope>
    <source>
        <strain evidence="4 5">B61</strain>
    </source>
</reference>
<keyword evidence="1 2" id="KW-0732">Signal</keyword>
<dbReference type="SMART" id="SM00236">
    <property type="entry name" value="fCBD"/>
    <property type="match status" value="1"/>
</dbReference>
<feature type="domain" description="CBM1" evidence="3">
    <location>
        <begin position="22"/>
        <end position="58"/>
    </location>
</feature>
<gene>
    <name evidence="4" type="ORF">K1Y79_04405</name>
</gene>
<dbReference type="RefSeq" id="WP_220248782.1">
    <property type="nucleotide sequence ID" value="NZ_JAICCF010000001.1"/>
</dbReference>
<name>A0ABS7GA16_9BACT</name>
<protein>
    <recommendedName>
        <fullName evidence="3">CBM1 domain-containing protein</fullName>
    </recommendedName>
</protein>
<evidence type="ECO:0000313" key="5">
    <source>
        <dbReference type="Proteomes" id="UP000812961"/>
    </source>
</evidence>
<proteinExistence type="predicted"/>
<evidence type="ECO:0000256" key="2">
    <source>
        <dbReference type="SAM" id="SignalP"/>
    </source>
</evidence>
<dbReference type="EMBL" id="JAICCF010000001">
    <property type="protein sequence ID" value="MBW8683567.1"/>
    <property type="molecule type" value="Genomic_DNA"/>
</dbReference>
<organism evidence="4 5">
    <name type="scientific">Chitinophaga rhizophila</name>
    <dbReference type="NCBI Taxonomy" id="2866212"/>
    <lineage>
        <taxon>Bacteria</taxon>
        <taxon>Pseudomonadati</taxon>
        <taxon>Bacteroidota</taxon>
        <taxon>Chitinophagia</taxon>
        <taxon>Chitinophagales</taxon>
        <taxon>Chitinophagaceae</taxon>
        <taxon>Chitinophaga</taxon>
    </lineage>
</organism>
<dbReference type="InterPro" id="IPR000254">
    <property type="entry name" value="CBD"/>
</dbReference>
<dbReference type="InterPro" id="IPR035971">
    <property type="entry name" value="CBD_sf"/>
</dbReference>
<feature type="chain" id="PRO_5045168266" description="CBM1 domain-containing protein" evidence="2">
    <location>
        <begin position="21"/>
        <end position="65"/>
    </location>
</feature>
<comment type="caution">
    <text evidence="4">The sequence shown here is derived from an EMBL/GenBank/DDBJ whole genome shotgun (WGS) entry which is preliminary data.</text>
</comment>
<dbReference type="Proteomes" id="UP000812961">
    <property type="component" value="Unassembled WGS sequence"/>
</dbReference>
<dbReference type="SUPFAM" id="SSF57180">
    <property type="entry name" value="Cellulose-binding domain"/>
    <property type="match status" value="1"/>
</dbReference>
<evidence type="ECO:0000256" key="1">
    <source>
        <dbReference type="ARBA" id="ARBA00022729"/>
    </source>
</evidence>
<evidence type="ECO:0000313" key="4">
    <source>
        <dbReference type="EMBL" id="MBW8683567.1"/>
    </source>
</evidence>
<evidence type="ECO:0000259" key="3">
    <source>
        <dbReference type="PROSITE" id="PS51164"/>
    </source>
</evidence>